<protein>
    <recommendedName>
        <fullName evidence="3">Pyrimidine dimer DNA glycosylase /DNA-(Apurinic or apyrimidinic site) lyase</fullName>
    </recommendedName>
</protein>
<gene>
    <name evidence="1" type="ORF">SAMN04488035_0024</name>
</gene>
<dbReference type="RefSeq" id="WP_093374102.1">
    <property type="nucleotide sequence ID" value="NZ_BNAN01000001.1"/>
</dbReference>
<dbReference type="AlphaFoldDB" id="A0A1I2CA44"/>
<sequence length="150" mass="17147">MRVWSLHPRYLDRQGLTACWRETLLAQAVLAGRTKGYLNHSQLVRFRAHPDPLLAVGVYLDAVAEQATERGYKFDATKVIQRPEPGVVVPRIPVTQGQVRYEWTHLMTKLALRSPDQHAMLLRAYPTPDDVALHPLFTEVPGEIESWERP</sequence>
<proteinExistence type="predicted"/>
<dbReference type="Proteomes" id="UP000198520">
    <property type="component" value="Unassembled WGS sequence"/>
</dbReference>
<name>A0A1I2CA44_9MICO</name>
<dbReference type="OrthoDB" id="3253436at2"/>
<accession>A0A1I2CA44</accession>
<evidence type="ECO:0000313" key="1">
    <source>
        <dbReference type="EMBL" id="SFE65124.1"/>
    </source>
</evidence>
<keyword evidence="2" id="KW-1185">Reference proteome</keyword>
<evidence type="ECO:0008006" key="3">
    <source>
        <dbReference type="Google" id="ProtNLM"/>
    </source>
</evidence>
<dbReference type="Pfam" id="PF03013">
    <property type="entry name" value="Pyr_excise"/>
    <property type="match status" value="1"/>
</dbReference>
<dbReference type="STRING" id="285351.SAMN04488035_0024"/>
<dbReference type="InterPro" id="IPR004260">
    <property type="entry name" value="Pyr-dimer_DNA_glycosylase"/>
</dbReference>
<dbReference type="EMBL" id="FONZ01000001">
    <property type="protein sequence ID" value="SFE65124.1"/>
    <property type="molecule type" value="Genomic_DNA"/>
</dbReference>
<organism evidence="1 2">
    <name type="scientific">Flavimobilis marinus</name>
    <dbReference type="NCBI Taxonomy" id="285351"/>
    <lineage>
        <taxon>Bacteria</taxon>
        <taxon>Bacillati</taxon>
        <taxon>Actinomycetota</taxon>
        <taxon>Actinomycetes</taxon>
        <taxon>Micrococcales</taxon>
        <taxon>Jonesiaceae</taxon>
        <taxon>Flavimobilis</taxon>
    </lineage>
</organism>
<reference evidence="2" key="1">
    <citation type="submission" date="2016-10" db="EMBL/GenBank/DDBJ databases">
        <authorList>
            <person name="Varghese N."/>
            <person name="Submissions S."/>
        </authorList>
    </citation>
    <scope>NUCLEOTIDE SEQUENCE [LARGE SCALE GENOMIC DNA]</scope>
    <source>
        <strain evidence="2">DSM 19083</strain>
    </source>
</reference>
<evidence type="ECO:0000313" key="2">
    <source>
        <dbReference type="Proteomes" id="UP000198520"/>
    </source>
</evidence>